<dbReference type="EMBL" id="JACEIK010001029">
    <property type="protein sequence ID" value="MCD7465227.1"/>
    <property type="molecule type" value="Genomic_DNA"/>
</dbReference>
<name>A0ABS8T3T1_DATST</name>
<evidence type="ECO:0000256" key="1">
    <source>
        <dbReference type="SAM" id="MobiDB-lite"/>
    </source>
</evidence>
<evidence type="ECO:0000313" key="2">
    <source>
        <dbReference type="EMBL" id="MCD7465227.1"/>
    </source>
</evidence>
<dbReference type="Proteomes" id="UP000823775">
    <property type="component" value="Unassembled WGS sequence"/>
</dbReference>
<sequence length="96" mass="10679">MSREAPVSPMANRQSLHRSPPDDSCLRYNPSEVVAAGEKKEVVPPCNEIKNISHDGNMVLFLSSREFSYSLFLLSMPWENNMVLLEVVDALAGLAM</sequence>
<accession>A0ABS8T3T1</accession>
<proteinExistence type="predicted"/>
<gene>
    <name evidence="2" type="ORF">HAX54_000820</name>
</gene>
<keyword evidence="3" id="KW-1185">Reference proteome</keyword>
<protein>
    <submittedName>
        <fullName evidence="2">Uncharacterized protein</fullName>
    </submittedName>
</protein>
<comment type="caution">
    <text evidence="2">The sequence shown here is derived from an EMBL/GenBank/DDBJ whole genome shotgun (WGS) entry which is preliminary data.</text>
</comment>
<organism evidence="2 3">
    <name type="scientific">Datura stramonium</name>
    <name type="common">Jimsonweed</name>
    <name type="synonym">Common thornapple</name>
    <dbReference type="NCBI Taxonomy" id="4076"/>
    <lineage>
        <taxon>Eukaryota</taxon>
        <taxon>Viridiplantae</taxon>
        <taxon>Streptophyta</taxon>
        <taxon>Embryophyta</taxon>
        <taxon>Tracheophyta</taxon>
        <taxon>Spermatophyta</taxon>
        <taxon>Magnoliopsida</taxon>
        <taxon>eudicotyledons</taxon>
        <taxon>Gunneridae</taxon>
        <taxon>Pentapetalae</taxon>
        <taxon>asterids</taxon>
        <taxon>lamiids</taxon>
        <taxon>Solanales</taxon>
        <taxon>Solanaceae</taxon>
        <taxon>Solanoideae</taxon>
        <taxon>Datureae</taxon>
        <taxon>Datura</taxon>
    </lineage>
</organism>
<evidence type="ECO:0000313" key="3">
    <source>
        <dbReference type="Proteomes" id="UP000823775"/>
    </source>
</evidence>
<feature type="region of interest" description="Disordered" evidence="1">
    <location>
        <begin position="1"/>
        <end position="28"/>
    </location>
</feature>
<reference evidence="2 3" key="1">
    <citation type="journal article" date="2021" name="BMC Genomics">
        <title>Datura genome reveals duplications of psychoactive alkaloid biosynthetic genes and high mutation rate following tissue culture.</title>
        <authorList>
            <person name="Rajewski A."/>
            <person name="Carter-House D."/>
            <person name="Stajich J."/>
            <person name="Litt A."/>
        </authorList>
    </citation>
    <scope>NUCLEOTIDE SEQUENCE [LARGE SCALE GENOMIC DNA]</scope>
    <source>
        <strain evidence="2">AR-01</strain>
    </source>
</reference>